<feature type="repeat" description="TPR" evidence="3">
    <location>
        <begin position="145"/>
        <end position="178"/>
    </location>
</feature>
<evidence type="ECO:0000313" key="5">
    <source>
        <dbReference type="EMBL" id="MFC5409871.1"/>
    </source>
</evidence>
<keyword evidence="6" id="KW-1185">Reference proteome</keyword>
<dbReference type="PROSITE" id="PS50005">
    <property type="entry name" value="TPR"/>
    <property type="match status" value="4"/>
</dbReference>
<sequence length="256" mass="28865">MIETILNAPRTRVFFTGTKNTFVTLYGLAFLLIGLVFQACTSSADKLAEARALMQQGKFREAITPLNAAVEADAKNHEAFNSRGVAYFELKDYENALLDYEQAIQLNSEFYKPYYNRAKLKTARGETDSALKDYAEAIRRAPEMSDIYLDRGQLYANSGNLETALMDFDKAIQLDSTNSLAYFNRGNIRFQQDEFAQALDDFAKTVQLDPKFGKAFNALGVTQVMLNQRENGCLSLKQAKQLGYTEAEAYITEYCQ</sequence>
<reference evidence="6" key="1">
    <citation type="journal article" date="2019" name="Int. J. Syst. Evol. Microbiol.">
        <title>The Global Catalogue of Microorganisms (GCM) 10K type strain sequencing project: providing services to taxonomists for standard genome sequencing and annotation.</title>
        <authorList>
            <consortium name="The Broad Institute Genomics Platform"/>
            <consortium name="The Broad Institute Genome Sequencing Center for Infectious Disease"/>
            <person name="Wu L."/>
            <person name="Ma J."/>
        </authorList>
    </citation>
    <scope>NUCLEOTIDE SEQUENCE [LARGE SCALE GENOMIC DNA]</scope>
    <source>
        <strain evidence="6">CCUG 55250</strain>
    </source>
</reference>
<dbReference type="InterPro" id="IPR019734">
    <property type="entry name" value="TPR_rpt"/>
</dbReference>
<evidence type="ECO:0000256" key="2">
    <source>
        <dbReference type="ARBA" id="ARBA00022803"/>
    </source>
</evidence>
<dbReference type="Gene3D" id="1.25.40.10">
    <property type="entry name" value="Tetratricopeptide repeat domain"/>
    <property type="match status" value="2"/>
</dbReference>
<keyword evidence="2 3" id="KW-0802">TPR repeat</keyword>
<dbReference type="Pfam" id="PF13181">
    <property type="entry name" value="TPR_8"/>
    <property type="match status" value="1"/>
</dbReference>
<dbReference type="PANTHER" id="PTHR44858:SF1">
    <property type="entry name" value="UDP-N-ACETYLGLUCOSAMINE--PEPTIDE N-ACETYLGLUCOSAMINYLTRANSFERASE SPINDLY-RELATED"/>
    <property type="match status" value="1"/>
</dbReference>
<keyword evidence="1" id="KW-0677">Repeat</keyword>
<dbReference type="PROSITE" id="PS50293">
    <property type="entry name" value="TPR_REGION"/>
    <property type="match status" value="2"/>
</dbReference>
<evidence type="ECO:0000256" key="3">
    <source>
        <dbReference type="PROSITE-ProRule" id="PRU00339"/>
    </source>
</evidence>
<comment type="caution">
    <text evidence="5">The sequence shown here is derived from an EMBL/GenBank/DDBJ whole genome shotgun (WGS) entry which is preliminary data.</text>
</comment>
<dbReference type="Proteomes" id="UP001596106">
    <property type="component" value="Unassembled WGS sequence"/>
</dbReference>
<evidence type="ECO:0000256" key="1">
    <source>
        <dbReference type="ARBA" id="ARBA00022737"/>
    </source>
</evidence>
<dbReference type="RefSeq" id="WP_379844509.1">
    <property type="nucleotide sequence ID" value="NZ_JBHSMA010000002.1"/>
</dbReference>
<dbReference type="PANTHER" id="PTHR44858">
    <property type="entry name" value="TETRATRICOPEPTIDE REPEAT PROTEIN 6"/>
    <property type="match status" value="1"/>
</dbReference>
<proteinExistence type="predicted"/>
<dbReference type="SMART" id="SM00028">
    <property type="entry name" value="TPR"/>
    <property type="match status" value="5"/>
</dbReference>
<keyword evidence="4" id="KW-0812">Transmembrane</keyword>
<protein>
    <submittedName>
        <fullName evidence="5">Tetratricopeptide repeat protein</fullName>
    </submittedName>
</protein>
<feature type="transmembrane region" description="Helical" evidence="4">
    <location>
        <begin position="21"/>
        <end position="39"/>
    </location>
</feature>
<feature type="repeat" description="TPR" evidence="3">
    <location>
        <begin position="111"/>
        <end position="144"/>
    </location>
</feature>
<dbReference type="EMBL" id="JBHSMA010000002">
    <property type="protein sequence ID" value="MFC5409871.1"/>
    <property type="molecule type" value="Genomic_DNA"/>
</dbReference>
<organism evidence="5 6">
    <name type="scientific">Larkinella bovis</name>
    <dbReference type="NCBI Taxonomy" id="683041"/>
    <lineage>
        <taxon>Bacteria</taxon>
        <taxon>Pseudomonadati</taxon>
        <taxon>Bacteroidota</taxon>
        <taxon>Cytophagia</taxon>
        <taxon>Cytophagales</taxon>
        <taxon>Spirosomataceae</taxon>
        <taxon>Larkinella</taxon>
    </lineage>
</organism>
<accession>A0ABW0I8J5</accession>
<keyword evidence="4" id="KW-1133">Transmembrane helix</keyword>
<dbReference type="InterPro" id="IPR050498">
    <property type="entry name" value="Ycf3"/>
</dbReference>
<keyword evidence="4" id="KW-0472">Membrane</keyword>
<evidence type="ECO:0000256" key="4">
    <source>
        <dbReference type="SAM" id="Phobius"/>
    </source>
</evidence>
<dbReference type="SUPFAM" id="SSF48452">
    <property type="entry name" value="TPR-like"/>
    <property type="match status" value="1"/>
</dbReference>
<dbReference type="Pfam" id="PF13432">
    <property type="entry name" value="TPR_16"/>
    <property type="match status" value="1"/>
</dbReference>
<feature type="repeat" description="TPR" evidence="3">
    <location>
        <begin position="77"/>
        <end position="110"/>
    </location>
</feature>
<dbReference type="Pfam" id="PF13414">
    <property type="entry name" value="TPR_11"/>
    <property type="match status" value="1"/>
</dbReference>
<gene>
    <name evidence="5" type="ORF">ACFPMF_11165</name>
</gene>
<feature type="repeat" description="TPR" evidence="3">
    <location>
        <begin position="179"/>
        <end position="212"/>
    </location>
</feature>
<evidence type="ECO:0000313" key="6">
    <source>
        <dbReference type="Proteomes" id="UP001596106"/>
    </source>
</evidence>
<dbReference type="InterPro" id="IPR011990">
    <property type="entry name" value="TPR-like_helical_dom_sf"/>
</dbReference>
<name>A0ABW0I8J5_9BACT</name>